<feature type="region of interest" description="Disordered" evidence="1">
    <location>
        <begin position="1"/>
        <end position="244"/>
    </location>
</feature>
<organism evidence="2">
    <name type="scientific">uncultured Thermomicrobiales bacterium</name>
    <dbReference type="NCBI Taxonomy" id="1645740"/>
    <lineage>
        <taxon>Bacteria</taxon>
        <taxon>Pseudomonadati</taxon>
        <taxon>Thermomicrobiota</taxon>
        <taxon>Thermomicrobia</taxon>
        <taxon>Thermomicrobiales</taxon>
        <taxon>environmental samples</taxon>
    </lineage>
</organism>
<feature type="compositionally biased region" description="Gly residues" evidence="1">
    <location>
        <begin position="197"/>
        <end position="210"/>
    </location>
</feature>
<evidence type="ECO:0000313" key="2">
    <source>
        <dbReference type="EMBL" id="CAA9536061.1"/>
    </source>
</evidence>
<evidence type="ECO:0000256" key="1">
    <source>
        <dbReference type="SAM" id="MobiDB-lite"/>
    </source>
</evidence>
<keyword evidence="2" id="KW-0067">ATP-binding</keyword>
<feature type="compositionally biased region" description="Basic residues" evidence="1">
    <location>
        <begin position="170"/>
        <end position="180"/>
    </location>
</feature>
<feature type="compositionally biased region" description="Low complexity" evidence="1">
    <location>
        <begin position="222"/>
        <end position="234"/>
    </location>
</feature>
<feature type="non-terminal residue" evidence="2">
    <location>
        <position position="244"/>
    </location>
</feature>
<feature type="non-terminal residue" evidence="2">
    <location>
        <position position="1"/>
    </location>
</feature>
<dbReference type="AlphaFoldDB" id="A0A6J4TZN1"/>
<accession>A0A6J4TZN1</accession>
<keyword evidence="2" id="KW-0547">Nucleotide-binding</keyword>
<dbReference type="GO" id="GO:0005524">
    <property type="term" value="F:ATP binding"/>
    <property type="evidence" value="ECO:0007669"/>
    <property type="project" value="UniProtKB-KW"/>
</dbReference>
<dbReference type="EMBL" id="CADCWF010000013">
    <property type="protein sequence ID" value="CAA9536061.1"/>
    <property type="molecule type" value="Genomic_DNA"/>
</dbReference>
<sequence length="244" mass="27205">ERRDQSRPHPPAHWRPFRVRRHRGTTRPLDPRRRRRNRRHPRPQRAWQDHPAAHHLRAAAPARRGDDLRWNALDRPSPGRNCRTRRHPHPAGGPPVPRDDRPREPADGLLPRPRLGSPPSPTGGGLRLLPAPGGASEATGPHPLRRRTTDARHRPRPHGRGTAADDRRAVARPRPGHHRGAIPPHRRDQGVGSFDPVGGGERGARRGIGGPRLPPRKRARRAGGAAERAAGGRRAAAHLPRRRL</sequence>
<feature type="compositionally biased region" description="Basic residues" evidence="1">
    <location>
        <begin position="10"/>
        <end position="25"/>
    </location>
</feature>
<protein>
    <submittedName>
        <fullName evidence="2">Branched-chain amino acid transport ATP-binding protein LivF</fullName>
    </submittedName>
</protein>
<reference evidence="2" key="1">
    <citation type="submission" date="2020-02" db="EMBL/GenBank/DDBJ databases">
        <authorList>
            <person name="Meier V. D."/>
        </authorList>
    </citation>
    <scope>NUCLEOTIDE SEQUENCE</scope>
    <source>
        <strain evidence="2">AVDCRST_MAG59</strain>
    </source>
</reference>
<name>A0A6J4TZN1_9BACT</name>
<proteinExistence type="predicted"/>
<feature type="compositionally biased region" description="Basic residues" evidence="1">
    <location>
        <begin position="32"/>
        <end position="43"/>
    </location>
</feature>
<feature type="compositionally biased region" description="Basic and acidic residues" evidence="1">
    <location>
        <begin position="97"/>
        <end position="106"/>
    </location>
</feature>
<gene>
    <name evidence="2" type="ORF">AVDCRST_MAG59-268</name>
</gene>
<feature type="compositionally biased region" description="Basic residues" evidence="1">
    <location>
        <begin position="235"/>
        <end position="244"/>
    </location>
</feature>